<dbReference type="AlphaFoldDB" id="A0A9R1XXE2"/>
<gene>
    <name evidence="1" type="ORF">LSAT_V11C100005730</name>
</gene>
<dbReference type="Gene3D" id="1.10.600.10">
    <property type="entry name" value="Farnesyl Diphosphate Synthase"/>
    <property type="match status" value="2"/>
</dbReference>
<evidence type="ECO:0000313" key="2">
    <source>
        <dbReference type="Proteomes" id="UP000235145"/>
    </source>
</evidence>
<evidence type="ECO:0000313" key="1">
    <source>
        <dbReference type="EMBL" id="KAJ0227059.1"/>
    </source>
</evidence>
<dbReference type="SUPFAM" id="SSF48576">
    <property type="entry name" value="Terpenoid synthases"/>
    <property type="match status" value="1"/>
</dbReference>
<evidence type="ECO:0008006" key="3">
    <source>
        <dbReference type="Google" id="ProtNLM"/>
    </source>
</evidence>
<dbReference type="EMBL" id="NBSK02000001">
    <property type="protein sequence ID" value="KAJ0227059.1"/>
    <property type="molecule type" value="Genomic_DNA"/>
</dbReference>
<dbReference type="GO" id="GO:0010333">
    <property type="term" value="F:terpene synthase activity"/>
    <property type="evidence" value="ECO:0007669"/>
    <property type="project" value="InterPro"/>
</dbReference>
<dbReference type="Pfam" id="PF19086">
    <property type="entry name" value="Terpene_syn_C_2"/>
    <property type="match status" value="1"/>
</dbReference>
<accession>A0A9R1XXE2</accession>
<dbReference type="PANTHER" id="PTHR31225:SF235">
    <property type="entry name" value="TERPENOID CYCLASES_PROTEIN PRENYLTRANSFERASE ALPHA-ALPHA TOROID-RELATED"/>
    <property type="match status" value="1"/>
</dbReference>
<dbReference type="InterPro" id="IPR008949">
    <property type="entry name" value="Isoprenoid_synthase_dom_sf"/>
</dbReference>
<organism evidence="1 2">
    <name type="scientific">Lactuca sativa</name>
    <name type="common">Garden lettuce</name>
    <dbReference type="NCBI Taxonomy" id="4236"/>
    <lineage>
        <taxon>Eukaryota</taxon>
        <taxon>Viridiplantae</taxon>
        <taxon>Streptophyta</taxon>
        <taxon>Embryophyta</taxon>
        <taxon>Tracheophyta</taxon>
        <taxon>Spermatophyta</taxon>
        <taxon>Magnoliopsida</taxon>
        <taxon>eudicotyledons</taxon>
        <taxon>Gunneridae</taxon>
        <taxon>Pentapetalae</taxon>
        <taxon>asterids</taxon>
        <taxon>campanulids</taxon>
        <taxon>Asterales</taxon>
        <taxon>Asteraceae</taxon>
        <taxon>Cichorioideae</taxon>
        <taxon>Cichorieae</taxon>
        <taxon>Lactucinae</taxon>
        <taxon>Lactuca</taxon>
    </lineage>
</organism>
<dbReference type="InterPro" id="IPR050148">
    <property type="entry name" value="Terpene_synthase-like"/>
</dbReference>
<keyword evidence="2" id="KW-1185">Reference proteome</keyword>
<proteinExistence type="predicted"/>
<protein>
    <recommendedName>
        <fullName evidence="3">Terpene synthase metal-binding domain-containing protein</fullName>
    </recommendedName>
</protein>
<sequence>MKKYIRSYMTEAKRTHKGNIPIIEKHIKMTYINSGYKFTLAASFIAMGDEEQERKHVASGIECYMKQFDVTKQHVYVEDACKESNKESLIHKDVKMPIIMRVISLACLMDVLYKNKDHFTHVGEELINHINSLVVDATNT</sequence>
<name>A0A9R1XXE2_LACSA</name>
<comment type="caution">
    <text evidence="1">The sequence shown here is derived from an EMBL/GenBank/DDBJ whole genome shotgun (WGS) entry which is preliminary data.</text>
</comment>
<dbReference type="Proteomes" id="UP000235145">
    <property type="component" value="Unassembled WGS sequence"/>
</dbReference>
<reference evidence="1 2" key="1">
    <citation type="journal article" date="2017" name="Nat. Commun.">
        <title>Genome assembly with in vitro proximity ligation data and whole-genome triplication in lettuce.</title>
        <authorList>
            <person name="Reyes-Chin-Wo S."/>
            <person name="Wang Z."/>
            <person name="Yang X."/>
            <person name="Kozik A."/>
            <person name="Arikit S."/>
            <person name="Song C."/>
            <person name="Xia L."/>
            <person name="Froenicke L."/>
            <person name="Lavelle D.O."/>
            <person name="Truco M.J."/>
            <person name="Xia R."/>
            <person name="Zhu S."/>
            <person name="Xu C."/>
            <person name="Xu H."/>
            <person name="Xu X."/>
            <person name="Cox K."/>
            <person name="Korf I."/>
            <person name="Meyers B.C."/>
            <person name="Michelmore R.W."/>
        </authorList>
    </citation>
    <scope>NUCLEOTIDE SEQUENCE [LARGE SCALE GENOMIC DNA]</scope>
    <source>
        <strain evidence="2">cv. Salinas</strain>
        <tissue evidence="1">Seedlings</tissue>
    </source>
</reference>
<dbReference type="GO" id="GO:0016114">
    <property type="term" value="P:terpenoid biosynthetic process"/>
    <property type="evidence" value="ECO:0007669"/>
    <property type="project" value="InterPro"/>
</dbReference>
<dbReference type="PANTHER" id="PTHR31225">
    <property type="entry name" value="OS04G0344100 PROTEIN-RELATED"/>
    <property type="match status" value="1"/>
</dbReference>